<protein>
    <submittedName>
        <fullName evidence="1">Uncharacterized protein</fullName>
    </submittedName>
</protein>
<sequence>MTTNEIITNHQLFLNDLFGSIKDDIINPTESNVSSQTQILFSYLNDHPVLYRYFTTMFIDWINSLEYEPEEEDKLLFHLINFTQDNCLIHTVLELNEFMLEFKCDYSTQLLRRFIIDQFRQCVVESPSNDSLSFLEIIKYNIVYIIEHFKDQKEIIIQLFATLKDIFKQHIGYVIFIFPNILEIGEIIGLEELDKFAIEVNNNGKMFPDNISIGIIDSYIKFVVILDSKLNNDCTLKWVKQLFIFFNRNPETLSKVNRPMLYSFFNVIIEKEYVYQQLYESIEKCSDTNILHEFQSKFFSYFLDTHNGSKFKFIQISQYINNESLMDKYFEKVLEYLYSYNLVVMGSVDILKKYGKYITISYIEKAIRYGSEFLQFWVICYYILKSTDANLIENHSKVFQFTEILHKNHQDKISSHHVFIKTILRLVMVFEKGYEELIGTLKVHLTTLYLKELFGIFLKTKDLWFINFIVTSPALNITTVLSLPDNIVYQFTGYLMDNSHQFINVISLLRGEAKSIILSLETSITSKFLNVLNNLGGILDWEDEISNISYNQSNFHLWLMLVNEILLRRPESKIEINETEVFTETDISFSSITQYVEHLKLTTPPNERRNKIHNLIRITLSLENFEAHYSTIESIALHLFSENQEDYIEFFNEFFVIAVIMDNKTYRMDCTMTDMLEVLSRIYSRNTQLKIPLVLQYYLEEYDLAPSPKSEQLYQNPNASMPVLSKYLVKYILKYLVKSKPFDKFWICGSLSRVSMEFFKVCKSLLAENSSLMYNLMEYSSESEYSLIGPDTLFVVGAPTDHRFFYQCSIDKFTDHIGRLILNNNNIYTHLLLARLPNIHTLHLIMIFETVRFFKEFAEVSHPYLRRVKIVSGRLCYSEFKSLLENNRNISSITLANVKSKSHFLVPEYDDPNLIADMIVKQYPSIKFNLNFRMQLNSPIEPYMKYTNQLEIIEHYTSYSYLMSSDIMQSPSEYLRYLKHLEVQAYHTFSDSNLDHQVISTILQNNHLTNLEKVSIWDDCVNIPKYLVGNLNPSIKKLILTLNLNFKSENQLSDPLLYQQVLENKLSFFQQESLDSIQEIFNILNKNSNSIHTVTMEFVHSLEYILFDKINVKNFTFHSINNNPFEIEFNRIYK</sequence>
<dbReference type="EMBL" id="LODT01000013">
    <property type="protein sequence ID" value="KYR00654.1"/>
    <property type="molecule type" value="Genomic_DNA"/>
</dbReference>
<organism evidence="1 2">
    <name type="scientific">Tieghemostelium lacteum</name>
    <name type="common">Slime mold</name>
    <name type="synonym">Dictyostelium lacteum</name>
    <dbReference type="NCBI Taxonomy" id="361077"/>
    <lineage>
        <taxon>Eukaryota</taxon>
        <taxon>Amoebozoa</taxon>
        <taxon>Evosea</taxon>
        <taxon>Eumycetozoa</taxon>
        <taxon>Dictyostelia</taxon>
        <taxon>Dictyosteliales</taxon>
        <taxon>Raperosteliaceae</taxon>
        <taxon>Tieghemostelium</taxon>
    </lineage>
</organism>
<accession>A0A152A372</accession>
<evidence type="ECO:0000313" key="1">
    <source>
        <dbReference type="EMBL" id="KYR00654.1"/>
    </source>
</evidence>
<keyword evidence="2" id="KW-1185">Reference proteome</keyword>
<dbReference type="AlphaFoldDB" id="A0A152A372"/>
<evidence type="ECO:0000313" key="2">
    <source>
        <dbReference type="Proteomes" id="UP000076078"/>
    </source>
</evidence>
<name>A0A152A372_TIELA</name>
<dbReference type="InParanoid" id="A0A152A372"/>
<gene>
    <name evidence="1" type="ORF">DLAC_02684</name>
</gene>
<dbReference type="Proteomes" id="UP000076078">
    <property type="component" value="Unassembled WGS sequence"/>
</dbReference>
<proteinExistence type="predicted"/>
<reference evidence="1 2" key="1">
    <citation type="submission" date="2015-12" db="EMBL/GenBank/DDBJ databases">
        <title>Dictyostelia acquired genes for synthesis and detection of signals that induce cell-type specialization by lateral gene transfer from prokaryotes.</title>
        <authorList>
            <person name="Gloeckner G."/>
            <person name="Schaap P."/>
        </authorList>
    </citation>
    <scope>NUCLEOTIDE SEQUENCE [LARGE SCALE GENOMIC DNA]</scope>
    <source>
        <strain evidence="1 2">TK</strain>
    </source>
</reference>
<comment type="caution">
    <text evidence="1">The sequence shown here is derived from an EMBL/GenBank/DDBJ whole genome shotgun (WGS) entry which is preliminary data.</text>
</comment>